<keyword evidence="2" id="KW-1185">Reference proteome</keyword>
<accession>A0A2P9AFY6</accession>
<dbReference type="Proteomes" id="UP000245698">
    <property type="component" value="Unassembled WGS sequence"/>
</dbReference>
<gene>
    <name evidence="1" type="ORF">BQ8482_120108</name>
</gene>
<name>A0A2P9AFY6_9HYPH</name>
<proteinExistence type="predicted"/>
<dbReference type="AlphaFoldDB" id="A0A2P9AFY6"/>
<organism evidence="1 2">
    <name type="scientific">Mesorhizobium delmotii</name>
    <dbReference type="NCBI Taxonomy" id="1631247"/>
    <lineage>
        <taxon>Bacteria</taxon>
        <taxon>Pseudomonadati</taxon>
        <taxon>Pseudomonadota</taxon>
        <taxon>Alphaproteobacteria</taxon>
        <taxon>Hyphomicrobiales</taxon>
        <taxon>Phyllobacteriaceae</taxon>
        <taxon>Mesorhizobium</taxon>
    </lineage>
</organism>
<protein>
    <recommendedName>
        <fullName evidence="3">Ribbon-helix-helix protein CopG domain-containing protein</fullName>
    </recommendedName>
</protein>
<reference evidence="2" key="1">
    <citation type="submission" date="2016-12" db="EMBL/GenBank/DDBJ databases">
        <authorList>
            <person name="Brunel B."/>
        </authorList>
    </citation>
    <scope>NUCLEOTIDE SEQUENCE [LARGE SCALE GENOMIC DNA]</scope>
</reference>
<evidence type="ECO:0000313" key="1">
    <source>
        <dbReference type="EMBL" id="SJM30053.1"/>
    </source>
</evidence>
<sequence>MAVVASSRTNAADRIADMSRADLQIILRRAVLMLRNVSGVPLEPSTEDALNSIAAEMKIGRSDLIQIVLREWLKTNAYLPVRTIDEESETDGNV</sequence>
<evidence type="ECO:0000313" key="2">
    <source>
        <dbReference type="Proteomes" id="UP000245698"/>
    </source>
</evidence>
<evidence type="ECO:0008006" key="3">
    <source>
        <dbReference type="Google" id="ProtNLM"/>
    </source>
</evidence>
<dbReference type="EMBL" id="FUIG01000018">
    <property type="protein sequence ID" value="SJM30053.1"/>
    <property type="molecule type" value="Genomic_DNA"/>
</dbReference>